<comment type="caution">
    <text evidence="2">The sequence shown here is derived from an EMBL/GenBank/DDBJ whole genome shotgun (WGS) entry which is preliminary data.</text>
</comment>
<reference evidence="2" key="1">
    <citation type="submission" date="2021-02" db="EMBL/GenBank/DDBJ databases">
        <authorList>
            <person name="Nieuwenhuis M."/>
            <person name="Van De Peppel L.J.J."/>
        </authorList>
    </citation>
    <scope>NUCLEOTIDE SEQUENCE</scope>
    <source>
        <strain evidence="2">D49</strain>
    </source>
</reference>
<dbReference type="Proteomes" id="UP000717328">
    <property type="component" value="Unassembled WGS sequence"/>
</dbReference>
<sequence length="151" mass="17839">MAPANWSTTSVTPDLAYLPKKYHEYIVPSVRRIYFDATRQSELLQQLVVAQSKIKKLEKSKDLLMKKCEQHMATAGAYQQMEQDARDVIESLRQELAEREEEYENDRLSDAEDIKRLRAERDVFRDKYNGLKVRYADLKEQNEYENQSLTD</sequence>
<dbReference type="AlphaFoldDB" id="A0A9P7KMU9"/>
<dbReference type="OrthoDB" id="6270329at2759"/>
<keyword evidence="3" id="KW-1185">Reference proteome</keyword>
<accession>A0A9P7KMU9</accession>
<dbReference type="EMBL" id="JABCKI010000017">
    <property type="protein sequence ID" value="KAG5654165.1"/>
    <property type="molecule type" value="Genomic_DNA"/>
</dbReference>
<name>A0A9P7KMU9_9AGAR</name>
<reference evidence="2" key="2">
    <citation type="submission" date="2021-10" db="EMBL/GenBank/DDBJ databases">
        <title>Phylogenomics reveals ancestral predisposition of the termite-cultivated fungus Termitomyces towards a domesticated lifestyle.</title>
        <authorList>
            <person name="Auxier B."/>
            <person name="Grum-Grzhimaylo A."/>
            <person name="Cardenas M.E."/>
            <person name="Lodge J.D."/>
            <person name="Laessoe T."/>
            <person name="Pedersen O."/>
            <person name="Smith M.E."/>
            <person name="Kuyper T.W."/>
            <person name="Franco-Molano E.A."/>
            <person name="Baroni T.J."/>
            <person name="Aanen D.K."/>
        </authorList>
    </citation>
    <scope>NUCLEOTIDE SEQUENCE</scope>
    <source>
        <strain evidence="2">D49</strain>
    </source>
</reference>
<proteinExistence type="predicted"/>
<feature type="coiled-coil region" evidence="1">
    <location>
        <begin position="40"/>
        <end position="134"/>
    </location>
</feature>
<keyword evidence="1" id="KW-0175">Coiled coil</keyword>
<protein>
    <submittedName>
        <fullName evidence="2">Uncharacterized protein</fullName>
    </submittedName>
</protein>
<gene>
    <name evidence="2" type="ORF">H0H81_006547</name>
</gene>
<evidence type="ECO:0000256" key="1">
    <source>
        <dbReference type="SAM" id="Coils"/>
    </source>
</evidence>
<evidence type="ECO:0000313" key="2">
    <source>
        <dbReference type="EMBL" id="KAG5654165.1"/>
    </source>
</evidence>
<evidence type="ECO:0000313" key="3">
    <source>
        <dbReference type="Proteomes" id="UP000717328"/>
    </source>
</evidence>
<organism evidence="2 3">
    <name type="scientific">Sphagnurus paluster</name>
    <dbReference type="NCBI Taxonomy" id="117069"/>
    <lineage>
        <taxon>Eukaryota</taxon>
        <taxon>Fungi</taxon>
        <taxon>Dikarya</taxon>
        <taxon>Basidiomycota</taxon>
        <taxon>Agaricomycotina</taxon>
        <taxon>Agaricomycetes</taxon>
        <taxon>Agaricomycetidae</taxon>
        <taxon>Agaricales</taxon>
        <taxon>Tricholomatineae</taxon>
        <taxon>Lyophyllaceae</taxon>
        <taxon>Sphagnurus</taxon>
    </lineage>
</organism>